<evidence type="ECO:0000313" key="3">
    <source>
        <dbReference type="Proteomes" id="UP000075901"/>
    </source>
</evidence>
<feature type="compositionally biased region" description="Low complexity" evidence="1">
    <location>
        <begin position="76"/>
        <end position="97"/>
    </location>
</feature>
<evidence type="ECO:0000313" key="2">
    <source>
        <dbReference type="EnsemblMetazoa" id="AMAM023260-PA"/>
    </source>
</evidence>
<proteinExistence type="predicted"/>
<protein>
    <submittedName>
        <fullName evidence="2">Uncharacterized protein</fullName>
    </submittedName>
</protein>
<feature type="region of interest" description="Disordered" evidence="1">
    <location>
        <begin position="76"/>
        <end position="132"/>
    </location>
</feature>
<dbReference type="Proteomes" id="UP000075901">
    <property type="component" value="Unassembled WGS sequence"/>
</dbReference>
<reference evidence="3" key="1">
    <citation type="submission" date="2013-09" db="EMBL/GenBank/DDBJ databases">
        <title>The Genome Sequence of Anopheles maculatus species B.</title>
        <authorList>
            <consortium name="The Broad Institute Genomics Platform"/>
            <person name="Neafsey D.E."/>
            <person name="Besansky N."/>
            <person name="Howell P."/>
            <person name="Walton C."/>
            <person name="Young S.K."/>
            <person name="Zeng Q."/>
            <person name="Gargeya S."/>
            <person name="Fitzgerald M."/>
            <person name="Haas B."/>
            <person name="Abouelleil A."/>
            <person name="Allen A.W."/>
            <person name="Alvarado L."/>
            <person name="Arachchi H.M."/>
            <person name="Berlin A.M."/>
            <person name="Chapman S.B."/>
            <person name="Gainer-Dewar J."/>
            <person name="Goldberg J."/>
            <person name="Griggs A."/>
            <person name="Gujja S."/>
            <person name="Hansen M."/>
            <person name="Howarth C."/>
            <person name="Imamovic A."/>
            <person name="Ireland A."/>
            <person name="Larimer J."/>
            <person name="McCowan C."/>
            <person name="Murphy C."/>
            <person name="Pearson M."/>
            <person name="Poon T.W."/>
            <person name="Priest M."/>
            <person name="Roberts A."/>
            <person name="Saif S."/>
            <person name="Shea T."/>
            <person name="Sisk P."/>
            <person name="Sykes S."/>
            <person name="Wortman J."/>
            <person name="Nusbaum C."/>
            <person name="Birren B."/>
        </authorList>
    </citation>
    <scope>NUCLEOTIDE SEQUENCE [LARGE SCALE GENOMIC DNA]</scope>
    <source>
        <strain evidence="3">maculatus3</strain>
    </source>
</reference>
<name>A0A182TB31_9DIPT</name>
<evidence type="ECO:0000256" key="1">
    <source>
        <dbReference type="SAM" id="MobiDB-lite"/>
    </source>
</evidence>
<keyword evidence="3" id="KW-1185">Reference proteome</keyword>
<sequence length="132" mass="14715">MTGKWNTNKTIKILLISWNFYRDLIEEAKDKATELKLPDDRARALRRNSISLPSLNVNELEALRLGQQCHDGSVSVIDSGSDSLSGETTITPETPTTLPNFKPMLQFNDNSSSDEDNKPRSKTPAAIVVERV</sequence>
<dbReference type="EnsemblMetazoa" id="AMAM023260-RA">
    <property type="protein sequence ID" value="AMAM023260-PA"/>
    <property type="gene ID" value="AMAM023260"/>
</dbReference>
<accession>A0A182TB31</accession>
<organism evidence="2 3">
    <name type="scientific">Anopheles maculatus</name>
    <dbReference type="NCBI Taxonomy" id="74869"/>
    <lineage>
        <taxon>Eukaryota</taxon>
        <taxon>Metazoa</taxon>
        <taxon>Ecdysozoa</taxon>
        <taxon>Arthropoda</taxon>
        <taxon>Hexapoda</taxon>
        <taxon>Insecta</taxon>
        <taxon>Pterygota</taxon>
        <taxon>Neoptera</taxon>
        <taxon>Endopterygota</taxon>
        <taxon>Diptera</taxon>
        <taxon>Nematocera</taxon>
        <taxon>Culicoidea</taxon>
        <taxon>Culicidae</taxon>
        <taxon>Anophelinae</taxon>
        <taxon>Anopheles</taxon>
        <taxon>Anopheles maculatus group</taxon>
    </lineage>
</organism>
<dbReference type="AlphaFoldDB" id="A0A182TB31"/>
<dbReference type="VEuPathDB" id="VectorBase:AMAM023260"/>
<reference evidence="2" key="2">
    <citation type="submission" date="2020-05" db="UniProtKB">
        <authorList>
            <consortium name="EnsemblMetazoa"/>
        </authorList>
    </citation>
    <scope>IDENTIFICATION</scope>
    <source>
        <strain evidence="2">maculatus3</strain>
    </source>
</reference>